<dbReference type="PROSITE" id="PS51352">
    <property type="entry name" value="THIOREDOXIN_2"/>
    <property type="match status" value="1"/>
</dbReference>
<sequence>MEWFEAIIFIAVAFVFYQTFSSSTNNNNPSSSTSNNGPKMVHEITSEKEFEEIIAQNELVVVDFYATWCGPCKMIAPYIENTLAPENTNVKFVKVNVDNLRSLVEKYEVTAMPTFVYIRKGQVVKSVRGAAKAAVAEGVTALTSS</sequence>
<accession>A0A9W8B3D9</accession>
<evidence type="ECO:0000313" key="5">
    <source>
        <dbReference type="Proteomes" id="UP001151582"/>
    </source>
</evidence>
<comment type="caution">
    <text evidence="4">The sequence shown here is derived from an EMBL/GenBank/DDBJ whole genome shotgun (WGS) entry which is preliminary data.</text>
</comment>
<dbReference type="SUPFAM" id="SSF52833">
    <property type="entry name" value="Thioredoxin-like"/>
    <property type="match status" value="1"/>
</dbReference>
<reference evidence="4" key="1">
    <citation type="submission" date="2022-07" db="EMBL/GenBank/DDBJ databases">
        <title>Phylogenomic reconstructions and comparative analyses of Kickxellomycotina fungi.</title>
        <authorList>
            <person name="Reynolds N.K."/>
            <person name="Stajich J.E."/>
            <person name="Barry K."/>
            <person name="Grigoriev I.V."/>
            <person name="Crous P."/>
            <person name="Smith M.E."/>
        </authorList>
    </citation>
    <scope>NUCLEOTIDE SEQUENCE</scope>
    <source>
        <strain evidence="4">RSA 567</strain>
    </source>
</reference>
<feature type="signal peptide" evidence="2">
    <location>
        <begin position="1"/>
        <end position="21"/>
    </location>
</feature>
<dbReference type="PANTHER" id="PTHR46115">
    <property type="entry name" value="THIOREDOXIN-LIKE PROTEIN 1"/>
    <property type="match status" value="1"/>
</dbReference>
<dbReference type="InterPro" id="IPR013766">
    <property type="entry name" value="Thioredoxin_domain"/>
</dbReference>
<keyword evidence="5" id="KW-1185">Reference proteome</keyword>
<organism evidence="4 5">
    <name type="scientific">Dimargaris verticillata</name>
    <dbReference type="NCBI Taxonomy" id="2761393"/>
    <lineage>
        <taxon>Eukaryota</taxon>
        <taxon>Fungi</taxon>
        <taxon>Fungi incertae sedis</taxon>
        <taxon>Zoopagomycota</taxon>
        <taxon>Kickxellomycotina</taxon>
        <taxon>Dimargaritomycetes</taxon>
        <taxon>Dimargaritales</taxon>
        <taxon>Dimargaritaceae</taxon>
        <taxon>Dimargaris</taxon>
    </lineage>
</organism>
<evidence type="ECO:0000259" key="3">
    <source>
        <dbReference type="PROSITE" id="PS51352"/>
    </source>
</evidence>
<evidence type="ECO:0000313" key="4">
    <source>
        <dbReference type="EMBL" id="KAJ1974077.1"/>
    </source>
</evidence>
<dbReference type="InterPro" id="IPR017937">
    <property type="entry name" value="Thioredoxin_CS"/>
</dbReference>
<dbReference type="PROSITE" id="PS00194">
    <property type="entry name" value="THIOREDOXIN_1"/>
    <property type="match status" value="1"/>
</dbReference>
<dbReference type="NCBIfam" id="TIGR01068">
    <property type="entry name" value="thioredoxin"/>
    <property type="match status" value="1"/>
</dbReference>
<name>A0A9W8B3D9_9FUNG</name>
<feature type="chain" id="PRO_5040817094" evidence="2">
    <location>
        <begin position="22"/>
        <end position="145"/>
    </location>
</feature>
<dbReference type="EMBL" id="JANBQB010000708">
    <property type="protein sequence ID" value="KAJ1974077.1"/>
    <property type="molecule type" value="Genomic_DNA"/>
</dbReference>
<evidence type="ECO:0000256" key="2">
    <source>
        <dbReference type="SAM" id="SignalP"/>
    </source>
</evidence>
<dbReference type="Proteomes" id="UP001151582">
    <property type="component" value="Unassembled WGS sequence"/>
</dbReference>
<dbReference type="PRINTS" id="PR00421">
    <property type="entry name" value="THIOREDOXIN"/>
</dbReference>
<dbReference type="Pfam" id="PF00085">
    <property type="entry name" value="Thioredoxin"/>
    <property type="match status" value="1"/>
</dbReference>
<gene>
    <name evidence="4" type="primary">TRX1</name>
    <name evidence="4" type="ORF">H4R34_004852</name>
</gene>
<keyword evidence="1" id="KW-1015">Disulfide bond</keyword>
<evidence type="ECO:0000256" key="1">
    <source>
        <dbReference type="ARBA" id="ARBA00023157"/>
    </source>
</evidence>
<feature type="domain" description="Thioredoxin" evidence="3">
    <location>
        <begin position="22"/>
        <end position="144"/>
    </location>
</feature>
<dbReference type="GO" id="GO:0015035">
    <property type="term" value="F:protein-disulfide reductase activity"/>
    <property type="evidence" value="ECO:0007669"/>
    <property type="project" value="InterPro"/>
</dbReference>
<dbReference type="CDD" id="cd02947">
    <property type="entry name" value="TRX_family"/>
    <property type="match status" value="1"/>
</dbReference>
<dbReference type="AlphaFoldDB" id="A0A9W8B3D9"/>
<proteinExistence type="predicted"/>
<dbReference type="InterPro" id="IPR036249">
    <property type="entry name" value="Thioredoxin-like_sf"/>
</dbReference>
<keyword evidence="2" id="KW-0732">Signal</keyword>
<protein>
    <submittedName>
        <fullName evidence="4">Thioredoxin trx1</fullName>
    </submittedName>
</protein>
<dbReference type="OrthoDB" id="10263751at2759"/>
<dbReference type="Gene3D" id="3.40.30.10">
    <property type="entry name" value="Glutaredoxin"/>
    <property type="match status" value="1"/>
</dbReference>
<dbReference type="InterPro" id="IPR005746">
    <property type="entry name" value="Thioredoxin"/>
</dbReference>